<dbReference type="SUPFAM" id="SSF52540">
    <property type="entry name" value="P-loop containing nucleoside triphosphate hydrolases"/>
    <property type="match status" value="1"/>
</dbReference>
<dbReference type="InterPro" id="IPR003439">
    <property type="entry name" value="ABC_transporter-like_ATP-bd"/>
</dbReference>
<accession>A0A9X3TNH8</accession>
<dbReference type="InterPro" id="IPR017871">
    <property type="entry name" value="ABC_transporter-like_CS"/>
</dbReference>
<evidence type="ECO:0000256" key="2">
    <source>
        <dbReference type="ARBA" id="ARBA00022840"/>
    </source>
</evidence>
<dbReference type="PANTHER" id="PTHR43038">
    <property type="entry name" value="ATP-BINDING CASSETTE, SUB-FAMILY H, MEMBER 1"/>
    <property type="match status" value="1"/>
</dbReference>
<gene>
    <name evidence="4" type="ORF">O3V59_04160</name>
</gene>
<dbReference type="GO" id="GO:0016887">
    <property type="term" value="F:ATP hydrolysis activity"/>
    <property type="evidence" value="ECO:0007669"/>
    <property type="project" value="InterPro"/>
</dbReference>
<sequence length="254" mass="28520">MNYAIQCEKLTKRFQDRVAVNSLTLSVPTGSIYGFLGPNGSGKSTTIRMLCGLLSPTSGRGTVLGYDVMTQSEEIKQRIGYMSQKFSLYEDLTVEENLDFYAGVYRLGREERRRRKAELIEMAGLTGRERQLAGSLSGGWKQRLALSCALLHQPELLILDEPTAGVDPVSRRIFWEVIHDLAKQGMTVLVTTHYMDEAQTCDWIGFIFFGNLLAQGTPQELIERMGANNLEDVFVTLVKEEEARQAAGRGEERR</sequence>
<dbReference type="PROSITE" id="PS00211">
    <property type="entry name" value="ABC_TRANSPORTER_1"/>
    <property type="match status" value="1"/>
</dbReference>
<keyword evidence="5" id="KW-1185">Reference proteome</keyword>
<organism evidence="4 5">
    <name type="scientific">Brevibacillus thermoruber</name>
    <dbReference type="NCBI Taxonomy" id="33942"/>
    <lineage>
        <taxon>Bacteria</taxon>
        <taxon>Bacillati</taxon>
        <taxon>Bacillota</taxon>
        <taxon>Bacilli</taxon>
        <taxon>Bacillales</taxon>
        <taxon>Paenibacillaceae</taxon>
        <taxon>Brevibacillus</taxon>
    </lineage>
</organism>
<proteinExistence type="predicted"/>
<dbReference type="AlphaFoldDB" id="A0A9X3TNH8"/>
<feature type="domain" description="ABC transporter" evidence="3">
    <location>
        <begin position="5"/>
        <end position="234"/>
    </location>
</feature>
<dbReference type="Pfam" id="PF00005">
    <property type="entry name" value="ABC_tran"/>
    <property type="match status" value="1"/>
</dbReference>
<dbReference type="PANTHER" id="PTHR43038:SF3">
    <property type="entry name" value="ABC TRANSPORTER G FAMILY MEMBER 20 ISOFORM X1"/>
    <property type="match status" value="1"/>
</dbReference>
<protein>
    <submittedName>
        <fullName evidence="4">ABC transporter ATP-binding protein</fullName>
    </submittedName>
</protein>
<name>A0A9X3TNH8_9BACL</name>
<dbReference type="CDD" id="cd03230">
    <property type="entry name" value="ABC_DR_subfamily_A"/>
    <property type="match status" value="1"/>
</dbReference>
<dbReference type="InterPro" id="IPR027417">
    <property type="entry name" value="P-loop_NTPase"/>
</dbReference>
<evidence type="ECO:0000313" key="5">
    <source>
        <dbReference type="Proteomes" id="UP001151071"/>
    </source>
</evidence>
<reference evidence="4" key="1">
    <citation type="submission" date="2022-12" db="EMBL/GenBank/DDBJ databases">
        <title>Draft genome sequence of the thermophilic strain Brevibacillus thermoruber HT42, isolated from Los Humeros, Puebla, Mexico, with biotechnological potential.</title>
        <authorList>
            <person name="Lara Sanchez J."/>
            <person name="Solis Palacios R."/>
            <person name="Bustos Baena A.S."/>
            <person name="Ruz Baez A.E."/>
            <person name="Espinosa Luna G."/>
            <person name="Oliart Ros R.M."/>
        </authorList>
    </citation>
    <scope>NUCLEOTIDE SEQUENCE</scope>
    <source>
        <strain evidence="4">HT42</strain>
    </source>
</reference>
<dbReference type="Gene3D" id="3.40.50.300">
    <property type="entry name" value="P-loop containing nucleotide triphosphate hydrolases"/>
    <property type="match status" value="1"/>
</dbReference>
<dbReference type="InterPro" id="IPR003593">
    <property type="entry name" value="AAA+_ATPase"/>
</dbReference>
<evidence type="ECO:0000313" key="4">
    <source>
        <dbReference type="EMBL" id="MDA5107544.1"/>
    </source>
</evidence>
<comment type="caution">
    <text evidence="4">The sequence shown here is derived from an EMBL/GenBank/DDBJ whole genome shotgun (WGS) entry which is preliminary data.</text>
</comment>
<dbReference type="RefSeq" id="WP_271139545.1">
    <property type="nucleotide sequence ID" value="NZ_JAPYYP010000003.1"/>
</dbReference>
<keyword evidence="1" id="KW-0547">Nucleotide-binding</keyword>
<dbReference type="EMBL" id="JAPYYP010000003">
    <property type="protein sequence ID" value="MDA5107544.1"/>
    <property type="molecule type" value="Genomic_DNA"/>
</dbReference>
<dbReference type="Proteomes" id="UP001151071">
    <property type="component" value="Unassembled WGS sequence"/>
</dbReference>
<dbReference type="PROSITE" id="PS50893">
    <property type="entry name" value="ABC_TRANSPORTER_2"/>
    <property type="match status" value="1"/>
</dbReference>
<dbReference type="SMART" id="SM00382">
    <property type="entry name" value="AAA"/>
    <property type="match status" value="1"/>
</dbReference>
<evidence type="ECO:0000256" key="1">
    <source>
        <dbReference type="ARBA" id="ARBA00022741"/>
    </source>
</evidence>
<evidence type="ECO:0000259" key="3">
    <source>
        <dbReference type="PROSITE" id="PS50893"/>
    </source>
</evidence>
<dbReference type="GO" id="GO:0005524">
    <property type="term" value="F:ATP binding"/>
    <property type="evidence" value="ECO:0007669"/>
    <property type="project" value="UniProtKB-KW"/>
</dbReference>
<keyword evidence="2 4" id="KW-0067">ATP-binding</keyword>